<protein>
    <recommendedName>
        <fullName evidence="3">BTB domain-containing protein</fullName>
    </recommendedName>
</protein>
<name>A0A9X0AD76_9HELO</name>
<gene>
    <name evidence="1" type="ORF">OCU04_010907</name>
</gene>
<accession>A0A9X0AD76</accession>
<evidence type="ECO:0000313" key="2">
    <source>
        <dbReference type="Proteomes" id="UP001152300"/>
    </source>
</evidence>
<dbReference type="Proteomes" id="UP001152300">
    <property type="component" value="Unassembled WGS sequence"/>
</dbReference>
<keyword evidence="2" id="KW-1185">Reference proteome</keyword>
<dbReference type="InterPro" id="IPR011333">
    <property type="entry name" value="SKP1/BTB/POZ_sf"/>
</dbReference>
<evidence type="ECO:0008006" key="3">
    <source>
        <dbReference type="Google" id="ProtNLM"/>
    </source>
</evidence>
<evidence type="ECO:0000313" key="1">
    <source>
        <dbReference type="EMBL" id="KAJ8060596.1"/>
    </source>
</evidence>
<reference evidence="1" key="1">
    <citation type="submission" date="2022-11" db="EMBL/GenBank/DDBJ databases">
        <title>Genome Resource of Sclerotinia nivalis Strain SnTB1, a Plant Pathogen Isolated from American Ginseng.</title>
        <authorList>
            <person name="Fan S."/>
        </authorList>
    </citation>
    <scope>NUCLEOTIDE SEQUENCE</scope>
    <source>
        <strain evidence="1">SnTB1</strain>
    </source>
</reference>
<sequence>MAAPSDSLVTVDPDGDLVLLLSPIPFGSFTSDESSIFETQIDPPATSIFGTPPATLFIAKTIGIPDEKLNSTQLYRYHLLVSAKHMSLASPVFKAVLAGGFRETVELREKGRTEVALPDDDADAMTILIDVIHGRFKLVSKTLNLGTLTRMSILVDKYQCHESVDFLRNVWTANFQTHRWSRNWYNTACWICVAWVFELDAEFKEATESVIRDSNTGIAVMLKRHKLDLPIKKLSVDEMRLNTINQAIQILSDMISNYQGSTLMCPTTSAPASMSQSDSTTIGPSLSHVARFSDSVSIASHRQDCDSMVLGSLIKSATSKGQFPLPQAPLYNSLSFYTIKSKLEALGVMTGCNMVLQDTSYHHDIRRQLRLGVTIIDADISGLNLADFKKAPGST</sequence>
<organism evidence="1 2">
    <name type="scientific">Sclerotinia nivalis</name>
    <dbReference type="NCBI Taxonomy" id="352851"/>
    <lineage>
        <taxon>Eukaryota</taxon>
        <taxon>Fungi</taxon>
        <taxon>Dikarya</taxon>
        <taxon>Ascomycota</taxon>
        <taxon>Pezizomycotina</taxon>
        <taxon>Leotiomycetes</taxon>
        <taxon>Helotiales</taxon>
        <taxon>Sclerotiniaceae</taxon>
        <taxon>Sclerotinia</taxon>
    </lineage>
</organism>
<dbReference type="OrthoDB" id="5326346at2759"/>
<dbReference type="Gene3D" id="3.30.710.10">
    <property type="entry name" value="Potassium Channel Kv1.1, Chain A"/>
    <property type="match status" value="1"/>
</dbReference>
<proteinExistence type="predicted"/>
<dbReference type="AlphaFoldDB" id="A0A9X0AD76"/>
<dbReference type="EMBL" id="JAPEIS010000013">
    <property type="protein sequence ID" value="KAJ8060596.1"/>
    <property type="molecule type" value="Genomic_DNA"/>
</dbReference>
<comment type="caution">
    <text evidence="1">The sequence shown here is derived from an EMBL/GenBank/DDBJ whole genome shotgun (WGS) entry which is preliminary data.</text>
</comment>